<gene>
    <name evidence="1" type="ORF">JCM9152_639</name>
</gene>
<comment type="caution">
    <text evidence="1">The sequence shown here is derived from an EMBL/GenBank/DDBJ whole genome shotgun (WGS) entry which is preliminary data.</text>
</comment>
<evidence type="ECO:0000313" key="2">
    <source>
        <dbReference type="Proteomes" id="UP000018895"/>
    </source>
</evidence>
<dbReference type="InterPro" id="IPR036746">
    <property type="entry name" value="TT1725-like_sf"/>
</dbReference>
<dbReference type="AlphaFoldDB" id="W4QB59"/>
<dbReference type="Gene3D" id="3.30.70.1120">
    <property type="entry name" value="TT1725-like"/>
    <property type="match status" value="1"/>
</dbReference>
<protein>
    <submittedName>
        <fullName evidence="1">YlxP-like protein</fullName>
    </submittedName>
</protein>
<dbReference type="PANTHER" id="PTHR36441">
    <property type="entry name" value="HYPOTHETICAL CYTOSOLIC PROTEIN"/>
    <property type="match status" value="1"/>
</dbReference>
<name>W4QB59_9BACI</name>
<dbReference type="SUPFAM" id="SSF103007">
    <property type="entry name" value="Hypothetical protein TT1725"/>
    <property type="match status" value="1"/>
</dbReference>
<evidence type="ECO:0000313" key="1">
    <source>
        <dbReference type="EMBL" id="GAE29291.1"/>
    </source>
</evidence>
<reference evidence="1" key="1">
    <citation type="journal article" date="2014" name="Genome Announc.">
        <title>Draft Genome Sequences of Three Alkaliphilic Bacillus Strains, Bacillus wakoensis JCM 9140T, Bacillus akibai JCM 9157T, and Bacillus hemicellulosilyticus JCM 9152T.</title>
        <authorList>
            <person name="Yuki M."/>
            <person name="Oshima K."/>
            <person name="Suda W."/>
            <person name="Oshida Y."/>
            <person name="Kitamura K."/>
            <person name="Iida T."/>
            <person name="Hattori M."/>
            <person name="Ohkuma M."/>
        </authorList>
    </citation>
    <scope>NUCLEOTIDE SEQUENCE [LARGE SCALE GENOMIC DNA]</scope>
    <source>
        <strain evidence="1">JCM 9152</strain>
    </source>
</reference>
<dbReference type="STRING" id="1236971.JCM9152_639"/>
<keyword evidence="2" id="KW-1185">Reference proteome</keyword>
<dbReference type="PANTHER" id="PTHR36441:SF1">
    <property type="entry name" value="DUF503 DOMAIN-CONTAINING PROTEIN"/>
    <property type="match status" value="1"/>
</dbReference>
<accession>W4QB59</accession>
<dbReference type="InterPro" id="IPR007546">
    <property type="entry name" value="DUF503"/>
</dbReference>
<dbReference type="Proteomes" id="UP000018895">
    <property type="component" value="Unassembled WGS sequence"/>
</dbReference>
<proteinExistence type="predicted"/>
<dbReference type="EMBL" id="BAUU01000003">
    <property type="protein sequence ID" value="GAE29291.1"/>
    <property type="molecule type" value="Genomic_DNA"/>
</dbReference>
<sequence>MQSLKEKRSVIKSVQSKLKQKYNLSVAEVGHHDVWQRAELGIVTVSMNKKVCERELQRALALLDSIPAIERTVMTFEWL</sequence>
<dbReference type="Pfam" id="PF04456">
    <property type="entry name" value="DUF503"/>
    <property type="match status" value="1"/>
</dbReference>
<organism evidence="1 2">
    <name type="scientific">Halalkalibacter hemicellulosilyticusJCM 9152</name>
    <dbReference type="NCBI Taxonomy" id="1236971"/>
    <lineage>
        <taxon>Bacteria</taxon>
        <taxon>Bacillati</taxon>
        <taxon>Bacillota</taxon>
        <taxon>Bacilli</taxon>
        <taxon>Bacillales</taxon>
        <taxon>Bacillaceae</taxon>
        <taxon>Halalkalibacter</taxon>
    </lineage>
</organism>